<keyword evidence="3" id="KW-1185">Reference proteome</keyword>
<name>A0ABV7W9H4_9BURK</name>
<keyword evidence="1" id="KW-0175">Coiled coil</keyword>
<organism evidence="2 3">
    <name type="scientific">Hydrogenophaga luteola</name>
    <dbReference type="NCBI Taxonomy" id="1591122"/>
    <lineage>
        <taxon>Bacteria</taxon>
        <taxon>Pseudomonadati</taxon>
        <taxon>Pseudomonadota</taxon>
        <taxon>Betaproteobacteria</taxon>
        <taxon>Burkholderiales</taxon>
        <taxon>Comamonadaceae</taxon>
        <taxon>Hydrogenophaga</taxon>
    </lineage>
</organism>
<evidence type="ECO:0000313" key="2">
    <source>
        <dbReference type="EMBL" id="MFC3686102.1"/>
    </source>
</evidence>
<gene>
    <name evidence="2" type="ORF">ACFOPI_21105</name>
</gene>
<accession>A0ABV7W9H4</accession>
<comment type="caution">
    <text evidence="2">The sequence shown here is derived from an EMBL/GenBank/DDBJ whole genome shotgun (WGS) entry which is preliminary data.</text>
</comment>
<dbReference type="EMBL" id="JBHRXX010000009">
    <property type="protein sequence ID" value="MFC3686102.1"/>
    <property type="molecule type" value="Genomic_DNA"/>
</dbReference>
<sequence length="220" mass="24585">MNKHTKGASATEVDQPFTSLDDLRAAPPKGLVLHAYGDSLGLLGARDSLRASGLIPPGTPFPDECKAPRGVRWRNSEQRRFVLSKGDGTADHFRLVVHALPEEKRARANKRRVDQEVKEIDRELRALDLTETEFRAQLERHILLGWTACQNDLQQGHAWAYAPGIAHAIEEKVDEIRTLLRVGAVTRRPEQVNALKNRKAALQDASLQKMLAHIKSGVRM</sequence>
<protein>
    <submittedName>
        <fullName evidence="2">Uncharacterized protein</fullName>
    </submittedName>
</protein>
<dbReference type="Proteomes" id="UP001595729">
    <property type="component" value="Unassembled WGS sequence"/>
</dbReference>
<feature type="coiled-coil region" evidence="1">
    <location>
        <begin position="103"/>
        <end position="130"/>
    </location>
</feature>
<reference evidence="3" key="1">
    <citation type="journal article" date="2019" name="Int. J. Syst. Evol. Microbiol.">
        <title>The Global Catalogue of Microorganisms (GCM) 10K type strain sequencing project: providing services to taxonomists for standard genome sequencing and annotation.</title>
        <authorList>
            <consortium name="The Broad Institute Genomics Platform"/>
            <consortium name="The Broad Institute Genome Sequencing Center for Infectious Disease"/>
            <person name="Wu L."/>
            <person name="Ma J."/>
        </authorList>
    </citation>
    <scope>NUCLEOTIDE SEQUENCE [LARGE SCALE GENOMIC DNA]</scope>
    <source>
        <strain evidence="3">KCTC 42501</strain>
    </source>
</reference>
<evidence type="ECO:0000313" key="3">
    <source>
        <dbReference type="Proteomes" id="UP001595729"/>
    </source>
</evidence>
<evidence type="ECO:0000256" key="1">
    <source>
        <dbReference type="SAM" id="Coils"/>
    </source>
</evidence>
<proteinExistence type="predicted"/>
<dbReference type="RefSeq" id="WP_382178381.1">
    <property type="nucleotide sequence ID" value="NZ_JBHRXX010000009.1"/>
</dbReference>